<evidence type="ECO:0000259" key="11">
    <source>
        <dbReference type="Pfam" id="PF02772"/>
    </source>
</evidence>
<evidence type="ECO:0000256" key="4">
    <source>
        <dbReference type="ARBA" id="ARBA00022741"/>
    </source>
</evidence>
<feature type="domain" description="S-adenosylmethionine synthetase N-terminal" evidence="10">
    <location>
        <begin position="5"/>
        <end position="111"/>
    </location>
</feature>
<dbReference type="InterPro" id="IPR022630">
    <property type="entry name" value="S-AdoMet_synt_C"/>
</dbReference>
<feature type="domain" description="S-adenosylmethionine synthetase C-terminal" evidence="12">
    <location>
        <begin position="244"/>
        <end position="379"/>
    </location>
</feature>
<keyword evidence="7" id="KW-0630">Potassium</keyword>
<dbReference type="SUPFAM" id="SSF55973">
    <property type="entry name" value="S-adenosylmethionine synthetase"/>
    <property type="match status" value="3"/>
</dbReference>
<name>A0A1F6ATN5_9BACT</name>
<keyword evidence="1" id="KW-0554">One-carbon metabolism</keyword>
<dbReference type="EC" id="2.5.1.6" evidence="8"/>
<dbReference type="Gene3D" id="3.30.300.10">
    <property type="match status" value="3"/>
</dbReference>
<accession>A0A1F6ATN5</accession>
<dbReference type="NCBIfam" id="TIGR01034">
    <property type="entry name" value="metK"/>
    <property type="match status" value="1"/>
</dbReference>
<evidence type="ECO:0000313" key="13">
    <source>
        <dbReference type="EMBL" id="OGG27853.1"/>
    </source>
</evidence>
<dbReference type="GO" id="GO:0006730">
    <property type="term" value="P:one-carbon metabolic process"/>
    <property type="evidence" value="ECO:0007669"/>
    <property type="project" value="UniProtKB-KW"/>
</dbReference>
<gene>
    <name evidence="13" type="ORF">A3A64_04995</name>
</gene>
<dbReference type="Proteomes" id="UP000178305">
    <property type="component" value="Unassembled WGS sequence"/>
</dbReference>
<dbReference type="InterPro" id="IPR022636">
    <property type="entry name" value="S-AdoMet_synthetase_sfam"/>
</dbReference>
<evidence type="ECO:0000256" key="7">
    <source>
        <dbReference type="ARBA" id="ARBA00022958"/>
    </source>
</evidence>
<dbReference type="GO" id="GO:0005524">
    <property type="term" value="F:ATP binding"/>
    <property type="evidence" value="ECO:0007669"/>
    <property type="project" value="UniProtKB-KW"/>
</dbReference>
<evidence type="ECO:0000256" key="9">
    <source>
        <dbReference type="RuleBase" id="RU004462"/>
    </source>
</evidence>
<dbReference type="Pfam" id="PF02773">
    <property type="entry name" value="S-AdoMet_synt_C"/>
    <property type="match status" value="1"/>
</dbReference>
<comment type="similarity">
    <text evidence="9">Belongs to the AdoMet synthase family.</text>
</comment>
<comment type="caution">
    <text evidence="13">The sequence shown here is derived from an EMBL/GenBank/DDBJ whole genome shotgun (WGS) entry which is preliminary data.</text>
</comment>
<dbReference type="PIRSF" id="PIRSF000497">
    <property type="entry name" value="MAT"/>
    <property type="match status" value="1"/>
</dbReference>
<evidence type="ECO:0000256" key="6">
    <source>
        <dbReference type="ARBA" id="ARBA00022842"/>
    </source>
</evidence>
<dbReference type="PANTHER" id="PTHR11964">
    <property type="entry name" value="S-ADENOSYLMETHIONINE SYNTHETASE"/>
    <property type="match status" value="1"/>
</dbReference>
<sequence length="393" mass="42471">MAIEQLHASESVTEGHPDKLCDIVAASILDEAIIASEPFGVWPHVAMEVTAKGGPHGGTLLLACEMKLVEGVNLDYANIARGVIRRLGYTDPSYCFFDGMEELIVRVTEQSEDIDRGVSQKLTGAGDQGIMWGAAFAENERLMPTTLVLAHELTDAYTDAFHSQKFPWLRPDGKSQIILLYENGKPKKVLSVVMAASHSSDVNHGQVEEDIFRHIIVPVLDARGFGISRDQVIIDGAGSWTDFGPRADAGTTNRKIQVDTYGTIVQNGGGGLCGKDPTKADLFGAIGARHLAKTIVVHGLATQISINVAYAIGRPKPLMQKVHPAGTTSIAPIEQLQTIVDAADLSADGIINDLNLFQPIYARAAVGGFFGREIFPWEQINRENNGYRGTRSV</sequence>
<keyword evidence="5" id="KW-0067">ATP-binding</keyword>
<keyword evidence="4" id="KW-0547">Nucleotide-binding</keyword>
<evidence type="ECO:0000256" key="8">
    <source>
        <dbReference type="NCBIfam" id="TIGR01034"/>
    </source>
</evidence>
<reference evidence="13 14" key="1">
    <citation type="journal article" date="2016" name="Nat. Commun.">
        <title>Thousands of microbial genomes shed light on interconnected biogeochemical processes in an aquifer system.</title>
        <authorList>
            <person name="Anantharaman K."/>
            <person name="Brown C.T."/>
            <person name="Hug L.A."/>
            <person name="Sharon I."/>
            <person name="Castelle C.J."/>
            <person name="Probst A.J."/>
            <person name="Thomas B.C."/>
            <person name="Singh A."/>
            <person name="Wilkins M.J."/>
            <person name="Karaoz U."/>
            <person name="Brodie E.L."/>
            <person name="Williams K.H."/>
            <person name="Hubbard S.S."/>
            <person name="Banfield J.F."/>
        </authorList>
    </citation>
    <scope>NUCLEOTIDE SEQUENCE [LARGE SCALE GENOMIC DNA]</scope>
</reference>
<proteinExistence type="inferred from homology"/>
<evidence type="ECO:0000256" key="1">
    <source>
        <dbReference type="ARBA" id="ARBA00022563"/>
    </source>
</evidence>
<keyword evidence="2 13" id="KW-0808">Transferase</keyword>
<dbReference type="Pfam" id="PF00438">
    <property type="entry name" value="S-AdoMet_synt_N"/>
    <property type="match status" value="1"/>
</dbReference>
<dbReference type="GO" id="GO:0006556">
    <property type="term" value="P:S-adenosylmethionine biosynthetic process"/>
    <property type="evidence" value="ECO:0007669"/>
    <property type="project" value="UniProtKB-UniRule"/>
</dbReference>
<dbReference type="EMBL" id="MFJY01000036">
    <property type="protein sequence ID" value="OGG27853.1"/>
    <property type="molecule type" value="Genomic_DNA"/>
</dbReference>
<keyword evidence="3" id="KW-0479">Metal-binding</keyword>
<evidence type="ECO:0000259" key="10">
    <source>
        <dbReference type="Pfam" id="PF00438"/>
    </source>
</evidence>
<evidence type="ECO:0000256" key="2">
    <source>
        <dbReference type="ARBA" id="ARBA00022679"/>
    </source>
</evidence>
<evidence type="ECO:0000256" key="5">
    <source>
        <dbReference type="ARBA" id="ARBA00022840"/>
    </source>
</evidence>
<feature type="domain" description="S-adenosylmethionine synthetase central" evidence="11">
    <location>
        <begin position="123"/>
        <end position="235"/>
    </location>
</feature>
<dbReference type="InterPro" id="IPR022628">
    <property type="entry name" value="S-AdoMet_synt_N"/>
</dbReference>
<dbReference type="InterPro" id="IPR002133">
    <property type="entry name" value="S-AdoMet_synthetase"/>
</dbReference>
<dbReference type="GO" id="GO:0046872">
    <property type="term" value="F:metal ion binding"/>
    <property type="evidence" value="ECO:0007669"/>
    <property type="project" value="UniProtKB-KW"/>
</dbReference>
<protein>
    <recommendedName>
        <fullName evidence="8">Methionine adenosyltransferase</fullName>
        <ecNumber evidence="8">2.5.1.6</ecNumber>
    </recommendedName>
</protein>
<keyword evidence="6" id="KW-0460">Magnesium</keyword>
<dbReference type="Pfam" id="PF02772">
    <property type="entry name" value="S-AdoMet_synt_M"/>
    <property type="match status" value="1"/>
</dbReference>
<evidence type="ECO:0000313" key="14">
    <source>
        <dbReference type="Proteomes" id="UP000178305"/>
    </source>
</evidence>
<dbReference type="InterPro" id="IPR022629">
    <property type="entry name" value="S-AdoMet_synt_central"/>
</dbReference>
<dbReference type="AlphaFoldDB" id="A0A1F6ATN5"/>
<evidence type="ECO:0000256" key="3">
    <source>
        <dbReference type="ARBA" id="ARBA00022723"/>
    </source>
</evidence>
<organism evidence="13 14">
    <name type="scientific">Candidatus Gottesmanbacteria bacterium RIFCSPLOWO2_01_FULL_48_11</name>
    <dbReference type="NCBI Taxonomy" id="1798395"/>
    <lineage>
        <taxon>Bacteria</taxon>
        <taxon>Candidatus Gottesmaniibacteriota</taxon>
    </lineage>
</organism>
<dbReference type="GO" id="GO:0004478">
    <property type="term" value="F:methionine adenosyltransferase activity"/>
    <property type="evidence" value="ECO:0007669"/>
    <property type="project" value="UniProtKB-UniRule"/>
</dbReference>
<evidence type="ECO:0000259" key="12">
    <source>
        <dbReference type="Pfam" id="PF02773"/>
    </source>
</evidence>